<keyword evidence="3" id="KW-1185">Reference proteome</keyword>
<sequence>MLWRPPYVDFFSLLLFIKDPWQHALDSLPSISVPTFATVTEPATPDPGAGGGSKGRARANPCRHTSGSWRHGQARRSWRRARRQLRATSSLVDSSTDHLVRLSGVDSYTWCDADTDIPVEEPKKKSLTLEIVPIDVQEVAGSDEEQEEGGFKLPGQFSLISEVESEEAQAVIDTEPIEREEAQEAVSDYESSEDNEEEIFTVEKLGVIKWVQGVRRVDFANSRRDVEYLSDDGQDVQGVMVPEACGTPVVEVDAGSEQRAGG</sequence>
<accession>A0AAE0GH02</accession>
<organism evidence="2 3">
    <name type="scientific">Cymbomonas tetramitiformis</name>
    <dbReference type="NCBI Taxonomy" id="36881"/>
    <lineage>
        <taxon>Eukaryota</taxon>
        <taxon>Viridiplantae</taxon>
        <taxon>Chlorophyta</taxon>
        <taxon>Pyramimonadophyceae</taxon>
        <taxon>Pyramimonadales</taxon>
        <taxon>Pyramimonadaceae</taxon>
        <taxon>Cymbomonas</taxon>
    </lineage>
</organism>
<evidence type="ECO:0000313" key="2">
    <source>
        <dbReference type="EMBL" id="KAK3277867.1"/>
    </source>
</evidence>
<comment type="caution">
    <text evidence="2">The sequence shown here is derived from an EMBL/GenBank/DDBJ whole genome shotgun (WGS) entry which is preliminary data.</text>
</comment>
<name>A0AAE0GH02_9CHLO</name>
<reference evidence="2 3" key="1">
    <citation type="journal article" date="2015" name="Genome Biol. Evol.">
        <title>Comparative Genomics of a Bacterivorous Green Alga Reveals Evolutionary Causalities and Consequences of Phago-Mixotrophic Mode of Nutrition.</title>
        <authorList>
            <person name="Burns J.A."/>
            <person name="Paasch A."/>
            <person name="Narechania A."/>
            <person name="Kim E."/>
        </authorList>
    </citation>
    <scope>NUCLEOTIDE SEQUENCE [LARGE SCALE GENOMIC DNA]</scope>
    <source>
        <strain evidence="2 3">PLY_AMNH</strain>
    </source>
</reference>
<evidence type="ECO:0000256" key="1">
    <source>
        <dbReference type="SAM" id="MobiDB-lite"/>
    </source>
</evidence>
<dbReference type="EMBL" id="LGRX02005818">
    <property type="protein sequence ID" value="KAK3277867.1"/>
    <property type="molecule type" value="Genomic_DNA"/>
</dbReference>
<protein>
    <submittedName>
        <fullName evidence="2">Uncharacterized protein</fullName>
    </submittedName>
</protein>
<evidence type="ECO:0000313" key="3">
    <source>
        <dbReference type="Proteomes" id="UP001190700"/>
    </source>
</evidence>
<gene>
    <name evidence="2" type="ORF">CYMTET_14151</name>
</gene>
<dbReference type="AlphaFoldDB" id="A0AAE0GH02"/>
<feature type="region of interest" description="Disordered" evidence="1">
    <location>
        <begin position="42"/>
        <end position="73"/>
    </location>
</feature>
<proteinExistence type="predicted"/>
<dbReference type="Proteomes" id="UP001190700">
    <property type="component" value="Unassembled WGS sequence"/>
</dbReference>